<dbReference type="AlphaFoldDB" id="A0A0H2YKG4"/>
<protein>
    <submittedName>
        <fullName evidence="1">Uncharacterized protein</fullName>
    </submittedName>
</protein>
<sequence length="134" mass="15076">MGLTNEIVLLRSSSAISVLRHRAAFPAHLECAFRAVHFLSIHRPHRTADNGFAIRQFADNIDMGLIIKITNGDPAAVTDLAHNIRRIDGFFIAMHPIHAHDGFTFYSGWAVFKATRDHDRNAIHGDIRRTRQAV</sequence>
<name>A0A0H2YKG4_YERPN</name>
<accession>A0A0H2YKG4</accession>
<dbReference type="Proteomes" id="UP000008936">
    <property type="component" value="Chromosome"/>
</dbReference>
<evidence type="ECO:0000313" key="1">
    <source>
        <dbReference type="EMBL" id="ABG19061.1"/>
    </source>
</evidence>
<reference evidence="1 2" key="1">
    <citation type="journal article" date="2006" name="J. Bacteriol.">
        <title>Complete genome sequence of Yersinia pestis strains Antiqua and Nepal516: evidence of gene reduction in an emerging pathogen.</title>
        <authorList>
            <person name="Chain P.S."/>
            <person name="Hu P."/>
            <person name="Malfatti S.A."/>
            <person name="Radnedge L."/>
            <person name="Larimer F."/>
            <person name="Vergez L.M."/>
            <person name="Worsham P."/>
            <person name="Chu M.C."/>
            <person name="Andersen G.L."/>
        </authorList>
    </citation>
    <scope>NUCLEOTIDE SEQUENCE [LARGE SCALE GENOMIC DNA]</scope>
    <source>
        <strain evidence="1 2">Nepal516</strain>
    </source>
</reference>
<gene>
    <name evidence="1" type="ordered locus">YPN_2734</name>
</gene>
<evidence type="ECO:0000313" key="2">
    <source>
        <dbReference type="Proteomes" id="UP000008936"/>
    </source>
</evidence>
<organism evidence="1 2">
    <name type="scientific">Yersinia pestis bv. Antiqua (strain Nepal516)</name>
    <dbReference type="NCBI Taxonomy" id="377628"/>
    <lineage>
        <taxon>Bacteria</taxon>
        <taxon>Pseudomonadati</taxon>
        <taxon>Pseudomonadota</taxon>
        <taxon>Gammaproteobacteria</taxon>
        <taxon>Enterobacterales</taxon>
        <taxon>Yersiniaceae</taxon>
        <taxon>Yersinia</taxon>
    </lineage>
</organism>
<dbReference type="KEGG" id="ypn:YPN_2734"/>
<proteinExistence type="predicted"/>
<dbReference type="HOGENOM" id="CLU_1895395_0_0_6"/>
<dbReference type="EMBL" id="CP000305">
    <property type="protein sequence ID" value="ABG19061.1"/>
    <property type="molecule type" value="Genomic_DNA"/>
</dbReference>